<dbReference type="RefSeq" id="XP_007605049.1">
    <property type="nucleotide sequence ID" value="XM_007604987.1"/>
</dbReference>
<keyword evidence="4" id="KW-1185">Reference proteome</keyword>
<dbReference type="InParanoid" id="L2GKE9"/>
<evidence type="ECO:0000259" key="2">
    <source>
        <dbReference type="Pfam" id="PF08155"/>
    </source>
</evidence>
<gene>
    <name evidence="3" type="ORF">VICG_01604</name>
</gene>
<dbReference type="EMBL" id="JH370145">
    <property type="protein sequence ID" value="ELA41363.1"/>
    <property type="molecule type" value="Genomic_DNA"/>
</dbReference>
<dbReference type="InterPro" id="IPR012973">
    <property type="entry name" value="NOG_C"/>
</dbReference>
<dbReference type="GeneID" id="19882314"/>
<organism evidence="3 4">
    <name type="scientific">Vittaforma corneae (strain ATCC 50505)</name>
    <name type="common">Microsporidian parasite</name>
    <name type="synonym">Nosema corneum</name>
    <dbReference type="NCBI Taxonomy" id="993615"/>
    <lineage>
        <taxon>Eukaryota</taxon>
        <taxon>Fungi</taxon>
        <taxon>Fungi incertae sedis</taxon>
        <taxon>Microsporidia</taxon>
        <taxon>Nosematidae</taxon>
        <taxon>Vittaforma</taxon>
    </lineage>
</organism>
<evidence type="ECO:0000313" key="4">
    <source>
        <dbReference type="Proteomes" id="UP000011082"/>
    </source>
</evidence>
<dbReference type="HOGENOM" id="CLU_1393243_0_0_1"/>
<dbReference type="STRING" id="993615.L2GKE9"/>
<protein>
    <recommendedName>
        <fullName evidence="2">NOG C-terminal domain-containing protein</fullName>
    </recommendedName>
</protein>
<dbReference type="VEuPathDB" id="MicrosporidiaDB:VICG_01604"/>
<reference evidence="4" key="1">
    <citation type="submission" date="2011-05" db="EMBL/GenBank/DDBJ databases">
        <title>The genome sequence of Vittaforma corneae strain ATCC 50505.</title>
        <authorList>
            <consortium name="The Broad Institute Genome Sequencing Platform"/>
            <person name="Cuomo C."/>
            <person name="Didier E."/>
            <person name="Bowers L."/>
            <person name="Young S.K."/>
            <person name="Zeng Q."/>
            <person name="Gargeya S."/>
            <person name="Fitzgerald M."/>
            <person name="Haas B."/>
            <person name="Abouelleil A."/>
            <person name="Alvarado L."/>
            <person name="Arachchi H.M."/>
            <person name="Berlin A."/>
            <person name="Chapman S.B."/>
            <person name="Gearin G."/>
            <person name="Goldberg J."/>
            <person name="Griggs A."/>
            <person name="Gujja S."/>
            <person name="Hansen M."/>
            <person name="Heiman D."/>
            <person name="Howarth C."/>
            <person name="Larimer J."/>
            <person name="Lui A."/>
            <person name="MacDonald P.J.P."/>
            <person name="McCowen C."/>
            <person name="Montmayeur A."/>
            <person name="Murphy C."/>
            <person name="Neiman D."/>
            <person name="Pearson M."/>
            <person name="Priest M."/>
            <person name="Roberts A."/>
            <person name="Saif S."/>
            <person name="Shea T."/>
            <person name="Sisk P."/>
            <person name="Stolte C."/>
            <person name="Sykes S."/>
            <person name="Wortman J."/>
            <person name="Nusbaum C."/>
            <person name="Birren B."/>
        </authorList>
    </citation>
    <scope>NUCLEOTIDE SEQUENCE [LARGE SCALE GENOMIC DNA]</scope>
    <source>
        <strain evidence="4">ATCC 50505</strain>
    </source>
</reference>
<evidence type="ECO:0000313" key="3">
    <source>
        <dbReference type="EMBL" id="ELA41363.1"/>
    </source>
</evidence>
<feature type="region of interest" description="Disordered" evidence="1">
    <location>
        <begin position="159"/>
        <end position="196"/>
    </location>
</feature>
<evidence type="ECO:0000256" key="1">
    <source>
        <dbReference type="SAM" id="MobiDB-lite"/>
    </source>
</evidence>
<feature type="domain" description="NOG C-terminal" evidence="2">
    <location>
        <begin position="40"/>
        <end position="79"/>
    </location>
</feature>
<proteinExistence type="predicted"/>
<name>L2GKE9_VITCO</name>
<feature type="compositionally biased region" description="Basic and acidic residues" evidence="1">
    <location>
        <begin position="170"/>
        <end position="196"/>
    </location>
</feature>
<accession>L2GKE9</accession>
<sequence length="196" mass="22646">DMLLSERVSEKQEKASSFMHRIEPCVPRAINERADGECLGVNPCYGLDENETYFCDNKYDIIPEIYNGKNVADFIDPEIQSKLQQVVNEECSYYLREYDVMSPEERRLYEDCNNARIHANMMALFNKRASVPAHRKNPARQAAEFDLVDPAPASKHIVSAAPKPSRNKKVQAEKPGRYYDLKPRHIFRPEGSKHRK</sequence>
<dbReference type="OrthoDB" id="415015at2759"/>
<dbReference type="Pfam" id="PF08155">
    <property type="entry name" value="NOGCT"/>
    <property type="match status" value="1"/>
</dbReference>
<dbReference type="Proteomes" id="UP000011082">
    <property type="component" value="Unassembled WGS sequence"/>
</dbReference>
<feature type="non-terminal residue" evidence="3">
    <location>
        <position position="1"/>
    </location>
</feature>
<dbReference type="AlphaFoldDB" id="L2GKE9"/>